<dbReference type="InterPro" id="IPR011990">
    <property type="entry name" value="TPR-like_helical_dom_sf"/>
</dbReference>
<feature type="region of interest" description="Disordered" evidence="8">
    <location>
        <begin position="579"/>
        <end position="616"/>
    </location>
</feature>
<dbReference type="OrthoDB" id="2018133at2759"/>
<dbReference type="OMA" id="NYGQHYA"/>
<dbReference type="InterPro" id="IPR044421">
    <property type="entry name" value="SMYD4_SET"/>
</dbReference>
<dbReference type="AlphaFoldDB" id="A0A0L0C194"/>
<dbReference type="EMBL" id="JRES01001139">
    <property type="protein sequence ID" value="KNC25224.1"/>
    <property type="molecule type" value="Genomic_DNA"/>
</dbReference>
<dbReference type="PROSITE" id="PS01360">
    <property type="entry name" value="ZF_MYND_1"/>
    <property type="match status" value="1"/>
</dbReference>
<dbReference type="GO" id="GO:0008270">
    <property type="term" value="F:zinc ion binding"/>
    <property type="evidence" value="ECO:0007669"/>
    <property type="project" value="UniProtKB-KW"/>
</dbReference>
<evidence type="ECO:0000256" key="4">
    <source>
        <dbReference type="ARBA" id="ARBA00093423"/>
    </source>
</evidence>
<feature type="domain" description="MYND-type" evidence="10">
    <location>
        <begin position="230"/>
        <end position="270"/>
    </location>
</feature>
<sequence length="616" mass="71538">MDVYDVSDDLIKKLNDWKLIGIISGKFNELKENHSKVNFVEHALIDFKYIEKILLNVKLREEKCNKRSSEYRMLGNEQFSLKNKKYFQALELYNKSICFSEPGSENLSIGYANRSAVLFEWKRYRECLLNIELARKANYPSRLMHKLDKREKDCHKLLASQPPDIQPYEFQMEFEAHPQVPHIAECLELRETAEEGRFICTNRDLVVGDLVATDEPFCSTLLPPMRYIRCATCKEEKYLTLIPCESCCSVMFCSEECRETAVNTFHKYECPVIDLLHTMFNKIHGIALRVCLSALELFPTIEELMAFCDEPDNQNRSAFDLDYTNFTPREHYRAIHGLVTNQHLRSVSDLFQRSVVCAVLKHFMINYTPLKDFLGGEEGQNFFTELLFRHLQTSPSNMHGIDLVEQINETKDDTTHSSGAFAFLSLLNHSCAPNTVRIYKGCKAYLFVLRPIPAGGMLHDNYGQHYAISPKAKRIDILSMQYRFTCKCEACEQDYPTIDKLMPKLFVPYVNDEHHISSLIAYDFDFALKNYRKYCEFLTKYGEAYPCDQISSAEESLKMALHILVDAVPLKAKMNQSPQFLDRNKVEETKQENENEDNLKTEMKQKQEVKTEVKTN</sequence>
<dbReference type="GO" id="GO:0008757">
    <property type="term" value="F:S-adenosylmethionine-dependent methyltransferase activity"/>
    <property type="evidence" value="ECO:0007669"/>
    <property type="project" value="UniProtKB-ARBA"/>
</dbReference>
<keyword evidence="3" id="KW-0862">Zinc</keyword>
<dbReference type="SUPFAM" id="SSF48452">
    <property type="entry name" value="TPR-like"/>
    <property type="match status" value="1"/>
</dbReference>
<accession>A0A0L0C194</accession>
<feature type="domain" description="SET" evidence="9">
    <location>
        <begin position="185"/>
        <end position="463"/>
    </location>
</feature>
<dbReference type="SUPFAM" id="SSF82199">
    <property type="entry name" value="SET domain"/>
    <property type="match status" value="1"/>
</dbReference>
<dbReference type="Pfam" id="PF00856">
    <property type="entry name" value="SET"/>
    <property type="match status" value="1"/>
</dbReference>
<dbReference type="InterPro" id="IPR002893">
    <property type="entry name" value="Znf_MYND"/>
</dbReference>
<evidence type="ECO:0000313" key="11">
    <source>
        <dbReference type="EMBL" id="KNC25224.1"/>
    </source>
</evidence>
<dbReference type="Gene3D" id="1.10.220.160">
    <property type="match status" value="1"/>
</dbReference>
<evidence type="ECO:0000256" key="7">
    <source>
        <dbReference type="PROSITE-ProRule" id="PRU00134"/>
    </source>
</evidence>
<dbReference type="Proteomes" id="UP000037069">
    <property type="component" value="Unassembled WGS sequence"/>
</dbReference>
<evidence type="ECO:0000259" key="10">
    <source>
        <dbReference type="PROSITE" id="PS50865"/>
    </source>
</evidence>
<feature type="compositionally biased region" description="Basic and acidic residues" evidence="8">
    <location>
        <begin position="582"/>
        <end position="616"/>
    </location>
</feature>
<comment type="caution">
    <text evidence="11">The sequence shown here is derived from an EMBL/GenBank/DDBJ whole genome shotgun (WGS) entry which is preliminary data.</text>
</comment>
<dbReference type="PROSITE" id="PS50865">
    <property type="entry name" value="ZF_MYND_2"/>
    <property type="match status" value="1"/>
</dbReference>
<dbReference type="GO" id="GO:0008170">
    <property type="term" value="F:N-methyltransferase activity"/>
    <property type="evidence" value="ECO:0007669"/>
    <property type="project" value="UniProtKB-ARBA"/>
</dbReference>
<dbReference type="PANTHER" id="PTHR47111">
    <property type="entry name" value="BCDNA.LD29892"/>
    <property type="match status" value="1"/>
</dbReference>
<dbReference type="Pfam" id="PF01753">
    <property type="entry name" value="zf-MYND"/>
    <property type="match status" value="1"/>
</dbReference>
<dbReference type="SUPFAM" id="SSF144232">
    <property type="entry name" value="HIT/MYND zinc finger-like"/>
    <property type="match status" value="1"/>
</dbReference>
<evidence type="ECO:0000256" key="3">
    <source>
        <dbReference type="ARBA" id="ARBA00022833"/>
    </source>
</evidence>
<dbReference type="InterPro" id="IPR001214">
    <property type="entry name" value="SET_dom"/>
</dbReference>
<evidence type="ECO:0000256" key="6">
    <source>
        <dbReference type="ARBA" id="ARBA00093680"/>
    </source>
</evidence>
<keyword evidence="1" id="KW-0479">Metal-binding</keyword>
<gene>
    <name evidence="11" type="ORF">FF38_04233</name>
</gene>
<dbReference type="InterPro" id="IPR046341">
    <property type="entry name" value="SET_dom_sf"/>
</dbReference>
<evidence type="ECO:0000259" key="9">
    <source>
        <dbReference type="PROSITE" id="PS50280"/>
    </source>
</evidence>
<evidence type="ECO:0000313" key="12">
    <source>
        <dbReference type="Proteomes" id="UP000037069"/>
    </source>
</evidence>
<dbReference type="Gene3D" id="1.25.40.10">
    <property type="entry name" value="Tetratricopeptide repeat domain"/>
    <property type="match status" value="1"/>
</dbReference>
<evidence type="ECO:0000256" key="1">
    <source>
        <dbReference type="ARBA" id="ARBA00022723"/>
    </source>
</evidence>
<dbReference type="CDD" id="cd10536">
    <property type="entry name" value="SET_SMYD4"/>
    <property type="match status" value="1"/>
</dbReference>
<dbReference type="GO" id="GO:0008276">
    <property type="term" value="F:protein methyltransferase activity"/>
    <property type="evidence" value="ECO:0007669"/>
    <property type="project" value="UniProtKB-ARBA"/>
</dbReference>
<organism evidence="11 12">
    <name type="scientific">Lucilia cuprina</name>
    <name type="common">Green bottle fly</name>
    <name type="synonym">Australian sheep blowfly</name>
    <dbReference type="NCBI Taxonomy" id="7375"/>
    <lineage>
        <taxon>Eukaryota</taxon>
        <taxon>Metazoa</taxon>
        <taxon>Ecdysozoa</taxon>
        <taxon>Arthropoda</taxon>
        <taxon>Hexapoda</taxon>
        <taxon>Insecta</taxon>
        <taxon>Pterygota</taxon>
        <taxon>Neoptera</taxon>
        <taxon>Endopterygota</taxon>
        <taxon>Diptera</taxon>
        <taxon>Brachycera</taxon>
        <taxon>Muscomorpha</taxon>
        <taxon>Oestroidea</taxon>
        <taxon>Calliphoridae</taxon>
        <taxon>Luciliinae</taxon>
        <taxon>Lucilia</taxon>
    </lineage>
</organism>
<keyword evidence="12" id="KW-1185">Reference proteome</keyword>
<dbReference type="Gene3D" id="2.170.270.10">
    <property type="entry name" value="SET domain"/>
    <property type="match status" value="1"/>
</dbReference>
<evidence type="ECO:0000256" key="5">
    <source>
        <dbReference type="ARBA" id="ARBA00093635"/>
    </source>
</evidence>
<keyword evidence="2 7" id="KW-0863">Zinc-finger</keyword>
<dbReference type="PROSITE" id="PS50280">
    <property type="entry name" value="SET"/>
    <property type="match status" value="1"/>
</dbReference>
<protein>
    <recommendedName>
        <fullName evidence="5">Protein-lysine N-methyltransferase SMYD4</fullName>
    </recommendedName>
    <alternativeName>
        <fullName evidence="6">SET and MYND domain-containing protein 4</fullName>
    </alternativeName>
</protein>
<dbReference type="Gene3D" id="6.10.140.2220">
    <property type="match status" value="1"/>
</dbReference>
<dbReference type="PANTHER" id="PTHR47111:SF1">
    <property type="entry name" value="SET AND MYND DOMAIN-CONTAINING PROTEIN 4"/>
    <property type="match status" value="1"/>
</dbReference>
<reference evidence="11 12" key="1">
    <citation type="journal article" date="2015" name="Nat. Commun.">
        <title>Lucilia cuprina genome unlocks parasitic fly biology to underpin future interventions.</title>
        <authorList>
            <person name="Anstead C.A."/>
            <person name="Korhonen P.K."/>
            <person name="Young N.D."/>
            <person name="Hall R.S."/>
            <person name="Jex A.R."/>
            <person name="Murali S.C."/>
            <person name="Hughes D.S."/>
            <person name="Lee S.F."/>
            <person name="Perry T."/>
            <person name="Stroehlein A.J."/>
            <person name="Ansell B.R."/>
            <person name="Breugelmans B."/>
            <person name="Hofmann A."/>
            <person name="Qu J."/>
            <person name="Dugan S."/>
            <person name="Lee S.L."/>
            <person name="Chao H."/>
            <person name="Dinh H."/>
            <person name="Han Y."/>
            <person name="Doddapaneni H.V."/>
            <person name="Worley K.C."/>
            <person name="Muzny D.M."/>
            <person name="Ioannidis P."/>
            <person name="Waterhouse R.M."/>
            <person name="Zdobnov E.M."/>
            <person name="James P.J."/>
            <person name="Bagnall N.H."/>
            <person name="Kotze A.C."/>
            <person name="Gibbs R.A."/>
            <person name="Richards S."/>
            <person name="Batterham P."/>
            <person name="Gasser R.B."/>
        </authorList>
    </citation>
    <scope>NUCLEOTIDE SEQUENCE [LARGE SCALE GENOMIC DNA]</scope>
    <source>
        <strain evidence="11 12">LS</strain>
        <tissue evidence="11">Full body</tissue>
    </source>
</reference>
<name>A0A0L0C194_LUCCU</name>
<comment type="function">
    <text evidence="4">Protein-lysine N-methyltransferase. Monomethylates PRMT5, modulating its transcriptional activity. May also act as a histone methyltransferase. Plays a critical role in cardiac development. Acts as a key epigenetic regulator of gene expression during cardiac development via its dual activities as a methyltransferase and negative regulator of HDAC1.</text>
</comment>
<proteinExistence type="predicted"/>
<evidence type="ECO:0000256" key="8">
    <source>
        <dbReference type="SAM" id="MobiDB-lite"/>
    </source>
</evidence>
<dbReference type="STRING" id="7375.A0A0L0C194"/>
<evidence type="ECO:0000256" key="2">
    <source>
        <dbReference type="ARBA" id="ARBA00022771"/>
    </source>
</evidence>